<feature type="compositionally biased region" description="Pro residues" evidence="1">
    <location>
        <begin position="1"/>
        <end position="12"/>
    </location>
</feature>
<evidence type="ECO:0000256" key="1">
    <source>
        <dbReference type="SAM" id="MobiDB-lite"/>
    </source>
</evidence>
<proteinExistence type="predicted"/>
<organism evidence="2 3">
    <name type="scientific">Choiromyces venosus 120613-1</name>
    <dbReference type="NCBI Taxonomy" id="1336337"/>
    <lineage>
        <taxon>Eukaryota</taxon>
        <taxon>Fungi</taxon>
        <taxon>Dikarya</taxon>
        <taxon>Ascomycota</taxon>
        <taxon>Pezizomycotina</taxon>
        <taxon>Pezizomycetes</taxon>
        <taxon>Pezizales</taxon>
        <taxon>Tuberaceae</taxon>
        <taxon>Choiromyces</taxon>
    </lineage>
</organism>
<dbReference type="AlphaFoldDB" id="A0A3N4J809"/>
<dbReference type="EMBL" id="ML120438">
    <property type="protein sequence ID" value="RPA94336.1"/>
    <property type="molecule type" value="Genomic_DNA"/>
</dbReference>
<dbReference type="Proteomes" id="UP000276215">
    <property type="component" value="Unassembled WGS sequence"/>
</dbReference>
<sequence length="353" mass="38538">MRDATPPKPRTPPRTTSAKKSGPSRKPKALKAVTVGRAGKRARKSLTTEDKQVVDPNIDKDDKGSGVGGKDAELDFENEITTPSVIGNGASSELSDPWDTDACARSDEYDLGERVKTPGASDHELSDPWDTDACARSDEYDLGERVKTPGASDHGASRSAGYFCGRDTPAKYNGKDKVRTPDGVPAGSPVLSDPQGSAGARKRNSRVIQAASTGYGRKRMKTEPTEDEVEDRSNNFGHSDQLSEVANVEASLDIKHAIIVPNVTHMFIYLGSPFSQIQFMVSIVPDSELEKYLFGDVQYYPWYKIQSLWQLVEPIPLKTLIEVYGYEGAPKRDVDVSPELLVACPLASMQKLF</sequence>
<protein>
    <submittedName>
        <fullName evidence="2">Uncharacterized protein</fullName>
    </submittedName>
</protein>
<accession>A0A3N4J809</accession>
<gene>
    <name evidence="2" type="ORF">L873DRAFT_1436395</name>
</gene>
<reference evidence="2 3" key="1">
    <citation type="journal article" date="2018" name="Nat. Ecol. Evol.">
        <title>Pezizomycetes genomes reveal the molecular basis of ectomycorrhizal truffle lifestyle.</title>
        <authorList>
            <person name="Murat C."/>
            <person name="Payen T."/>
            <person name="Noel B."/>
            <person name="Kuo A."/>
            <person name="Morin E."/>
            <person name="Chen J."/>
            <person name="Kohler A."/>
            <person name="Krizsan K."/>
            <person name="Balestrini R."/>
            <person name="Da Silva C."/>
            <person name="Montanini B."/>
            <person name="Hainaut M."/>
            <person name="Levati E."/>
            <person name="Barry K.W."/>
            <person name="Belfiori B."/>
            <person name="Cichocki N."/>
            <person name="Clum A."/>
            <person name="Dockter R.B."/>
            <person name="Fauchery L."/>
            <person name="Guy J."/>
            <person name="Iotti M."/>
            <person name="Le Tacon F."/>
            <person name="Lindquist E.A."/>
            <person name="Lipzen A."/>
            <person name="Malagnac F."/>
            <person name="Mello A."/>
            <person name="Molinier V."/>
            <person name="Miyauchi S."/>
            <person name="Poulain J."/>
            <person name="Riccioni C."/>
            <person name="Rubini A."/>
            <person name="Sitrit Y."/>
            <person name="Splivallo R."/>
            <person name="Traeger S."/>
            <person name="Wang M."/>
            <person name="Zifcakova L."/>
            <person name="Wipf D."/>
            <person name="Zambonelli A."/>
            <person name="Paolocci F."/>
            <person name="Nowrousian M."/>
            <person name="Ottonello S."/>
            <person name="Baldrian P."/>
            <person name="Spatafora J.W."/>
            <person name="Henrissat B."/>
            <person name="Nagy L.G."/>
            <person name="Aury J.M."/>
            <person name="Wincker P."/>
            <person name="Grigoriev I.V."/>
            <person name="Bonfante P."/>
            <person name="Martin F.M."/>
        </authorList>
    </citation>
    <scope>NUCLEOTIDE SEQUENCE [LARGE SCALE GENOMIC DNA]</scope>
    <source>
        <strain evidence="2 3">120613-1</strain>
    </source>
</reference>
<evidence type="ECO:0000313" key="3">
    <source>
        <dbReference type="Proteomes" id="UP000276215"/>
    </source>
</evidence>
<keyword evidence="3" id="KW-1185">Reference proteome</keyword>
<name>A0A3N4J809_9PEZI</name>
<feature type="compositionally biased region" description="Polar residues" evidence="1">
    <location>
        <begin position="79"/>
        <end position="94"/>
    </location>
</feature>
<feature type="compositionally biased region" description="Basic and acidic residues" evidence="1">
    <location>
        <begin position="102"/>
        <end position="126"/>
    </location>
</feature>
<evidence type="ECO:0000313" key="2">
    <source>
        <dbReference type="EMBL" id="RPA94336.1"/>
    </source>
</evidence>
<feature type="compositionally biased region" description="Basic and acidic residues" evidence="1">
    <location>
        <begin position="46"/>
        <end position="64"/>
    </location>
</feature>
<feature type="region of interest" description="Disordered" evidence="1">
    <location>
        <begin position="1"/>
        <end position="240"/>
    </location>
</feature>
<feature type="compositionally biased region" description="Basic and acidic residues" evidence="1">
    <location>
        <begin position="133"/>
        <end position="147"/>
    </location>
</feature>